<accession>A0ACC7S088</accession>
<sequence length="93" mass="10965">MTVPSADELVVDIGRKLLSARNRNLQKALKIFPNIQRRFKIKFLTQQIIYVRKTKDLLENKIVESLGFFSILDVKMFPNNSKYRHFQFSGKYA</sequence>
<proteinExistence type="predicted"/>
<dbReference type="EMBL" id="VILF01000001">
    <property type="protein sequence ID" value="MTJ41840.1"/>
    <property type="molecule type" value="Genomic_DNA"/>
</dbReference>
<evidence type="ECO:0000313" key="1">
    <source>
        <dbReference type="EMBL" id="MTJ41840.1"/>
    </source>
</evidence>
<gene>
    <name evidence="1" type="ORF">FJR39_00735</name>
</gene>
<evidence type="ECO:0000313" key="2">
    <source>
        <dbReference type="Proteomes" id="UP001517388"/>
    </source>
</evidence>
<organism evidence="1 2">
    <name type="scientific">Dolichospermum flos-aquae UHCC 0037</name>
    <dbReference type="NCBI Taxonomy" id="2590026"/>
    <lineage>
        <taxon>Bacteria</taxon>
        <taxon>Bacillati</taxon>
        <taxon>Cyanobacteriota</taxon>
        <taxon>Cyanophyceae</taxon>
        <taxon>Nostocales</taxon>
        <taxon>Aphanizomenonaceae</taxon>
        <taxon>Dolichospermum</taxon>
    </lineage>
</organism>
<keyword evidence="2" id="KW-1185">Reference proteome</keyword>
<protein>
    <submittedName>
        <fullName evidence="1">Uncharacterized protein</fullName>
    </submittedName>
</protein>
<name>A0ACC7S088_DOLFA</name>
<dbReference type="Proteomes" id="UP001517388">
    <property type="component" value="Unassembled WGS sequence"/>
</dbReference>
<reference evidence="2" key="1">
    <citation type="journal article" date="2020" name="Toxins">
        <title>Phylogenomic Analysis of Secondary Metabolism in the Toxic Cyanobacterial Genera Anabaena, Dolichospermum and Aphanizomenon.</title>
        <authorList>
            <person name="Oesterholm J."/>
            <person name="Popin R.V."/>
            <person name="Fewer D.P."/>
            <person name="Sivonen K."/>
        </authorList>
    </citation>
    <scope>NUCLEOTIDE SEQUENCE [LARGE SCALE GENOMIC DNA]</scope>
    <source>
        <strain evidence="2">UHCC 0037</strain>
    </source>
</reference>
<comment type="caution">
    <text evidence="1">The sequence shown here is derived from an EMBL/GenBank/DDBJ whole genome shotgun (WGS) entry which is preliminary data.</text>
</comment>